<gene>
    <name evidence="1" type="ORF">IWW38_005809</name>
</gene>
<name>A0ACC1LVK6_9FUNG</name>
<proteinExistence type="predicted"/>
<comment type="caution">
    <text evidence="1">The sequence shown here is derived from an EMBL/GenBank/DDBJ whole genome shotgun (WGS) entry which is preliminary data.</text>
</comment>
<keyword evidence="2" id="KW-1185">Reference proteome</keyword>
<accession>A0ACC1LVK6</accession>
<evidence type="ECO:0000313" key="2">
    <source>
        <dbReference type="Proteomes" id="UP001139981"/>
    </source>
</evidence>
<reference evidence="1" key="1">
    <citation type="submission" date="2022-07" db="EMBL/GenBank/DDBJ databases">
        <title>Phylogenomic reconstructions and comparative analyses of Kickxellomycotina fungi.</title>
        <authorList>
            <person name="Reynolds N.K."/>
            <person name="Stajich J.E."/>
            <person name="Barry K."/>
            <person name="Grigoriev I.V."/>
            <person name="Crous P."/>
            <person name="Smith M.E."/>
        </authorList>
    </citation>
    <scope>NUCLEOTIDE SEQUENCE</scope>
    <source>
        <strain evidence="1">CBS 190363</strain>
    </source>
</reference>
<sequence length="373" mass="41902">MWQKYANFVVNNAAQVSSIENGLRTLTYILPGRFADAELASEAIYMLLSFVGVYHDSLLAKAAKSGLLADKEGQPVDIEVTPFNRYHGKLSQESDLYRLAAHLLSALQFSEKLVEMLVVKKMGEKLRWKVISLIEIAKVVLRLNLLQLSGQRMVTGSVVPERLVDPAGLGSVKKPAPEAAMSLAATAGNGSLPWKGERSGLKFKSVRDILAKSEGNATLSAYVTSEAREAKRVAPAQSLVRRYNPLGLAGELLFILRPLIYVIGIRKMGKSDWRPWALSLLIELASRQMIRTDLHTGKSASAERTVERDELSRRKWLFLYYLLRSPFFDRFTEARLTRIAEWCNNKPLLSLLGSLIQDYQPLWQNYYFYTSAS</sequence>
<dbReference type="Proteomes" id="UP001139981">
    <property type="component" value="Unassembled WGS sequence"/>
</dbReference>
<protein>
    <submittedName>
        <fullName evidence="1">Uncharacterized protein</fullName>
    </submittedName>
</protein>
<evidence type="ECO:0000313" key="1">
    <source>
        <dbReference type="EMBL" id="KAJ2881363.1"/>
    </source>
</evidence>
<organism evidence="1 2">
    <name type="scientific">Coemansia aciculifera</name>
    <dbReference type="NCBI Taxonomy" id="417176"/>
    <lineage>
        <taxon>Eukaryota</taxon>
        <taxon>Fungi</taxon>
        <taxon>Fungi incertae sedis</taxon>
        <taxon>Zoopagomycota</taxon>
        <taxon>Kickxellomycotina</taxon>
        <taxon>Kickxellomycetes</taxon>
        <taxon>Kickxellales</taxon>
        <taxon>Kickxellaceae</taxon>
        <taxon>Coemansia</taxon>
    </lineage>
</organism>
<dbReference type="EMBL" id="JANBVB010002951">
    <property type="protein sequence ID" value="KAJ2881363.1"/>
    <property type="molecule type" value="Genomic_DNA"/>
</dbReference>